<accession>A0A1E3RBS8</accession>
<dbReference type="EMBL" id="MIHA01000023">
    <property type="protein sequence ID" value="ODQ87350.1"/>
    <property type="molecule type" value="Genomic_DNA"/>
</dbReference>
<sequence length="107" mass="11612">MTPSGNIACRLDPDYARCDIMDRDWSPPPKPADCEWDYGQGVLIVGTDPAKFICAGDTTFGVEEVLPYGEAVRAGAMRCESGEAGVTCRSDDTGSGFFLSRESYQLF</sequence>
<dbReference type="STRING" id="1776.BHQ18_24265"/>
<proteinExistence type="predicted"/>
<evidence type="ECO:0000313" key="1">
    <source>
        <dbReference type="EMBL" id="ODQ87350.1"/>
    </source>
</evidence>
<evidence type="ECO:0000313" key="2">
    <source>
        <dbReference type="Proteomes" id="UP000094053"/>
    </source>
</evidence>
<protein>
    <submittedName>
        <fullName evidence="1">Uncharacterized protein</fullName>
    </submittedName>
</protein>
<dbReference type="Proteomes" id="UP000094053">
    <property type="component" value="Unassembled WGS sequence"/>
</dbReference>
<reference evidence="2" key="1">
    <citation type="submission" date="2016-09" db="EMBL/GenBank/DDBJ databases">
        <authorList>
            <person name="Greninger A.L."/>
            <person name="Jerome K.R."/>
            <person name="Mcnair B."/>
            <person name="Wallis C."/>
            <person name="Fang F."/>
        </authorList>
    </citation>
    <scope>NUCLEOTIDE SEQUENCE [LARGE SCALE GENOMIC DNA]</scope>
    <source>
        <strain evidence="2">M6</strain>
    </source>
</reference>
<dbReference type="OrthoDB" id="495539at2"/>
<dbReference type="Pfam" id="PF20341">
    <property type="entry name" value="DUF6636"/>
    <property type="match status" value="1"/>
</dbReference>
<gene>
    <name evidence="1" type="ORF">BHQ18_24265</name>
</gene>
<organism evidence="1 2">
    <name type="scientific">Mycolicibacterium flavescens</name>
    <name type="common">Mycobacterium flavescens</name>
    <dbReference type="NCBI Taxonomy" id="1776"/>
    <lineage>
        <taxon>Bacteria</taxon>
        <taxon>Bacillati</taxon>
        <taxon>Actinomycetota</taxon>
        <taxon>Actinomycetes</taxon>
        <taxon>Mycobacteriales</taxon>
        <taxon>Mycobacteriaceae</taxon>
        <taxon>Mycolicibacterium</taxon>
    </lineage>
</organism>
<dbReference type="InterPro" id="IPR046576">
    <property type="entry name" value="DUF6636"/>
</dbReference>
<keyword evidence="2" id="KW-1185">Reference proteome</keyword>
<comment type="caution">
    <text evidence="1">The sequence shown here is derived from an EMBL/GenBank/DDBJ whole genome shotgun (WGS) entry which is preliminary data.</text>
</comment>
<dbReference type="AlphaFoldDB" id="A0A1E3RBS8"/>
<name>A0A1E3RBS8_MYCFV</name>